<evidence type="ECO:0000256" key="1">
    <source>
        <dbReference type="ARBA" id="ARBA00022737"/>
    </source>
</evidence>
<dbReference type="EMBL" id="JAATJA010000003">
    <property type="protein sequence ID" value="NJB68928.1"/>
    <property type="molecule type" value="Genomic_DNA"/>
</dbReference>
<dbReference type="InterPro" id="IPR011990">
    <property type="entry name" value="TPR-like_helical_dom_sf"/>
</dbReference>
<dbReference type="SMART" id="SM00028">
    <property type="entry name" value="TPR"/>
    <property type="match status" value="4"/>
</dbReference>
<dbReference type="PROSITE" id="PS50005">
    <property type="entry name" value="TPR"/>
    <property type="match status" value="1"/>
</dbReference>
<accession>A0A846QL74</accession>
<dbReference type="Pfam" id="PF14559">
    <property type="entry name" value="TPR_19"/>
    <property type="match status" value="1"/>
</dbReference>
<evidence type="ECO:0000256" key="4">
    <source>
        <dbReference type="SAM" id="MobiDB-lite"/>
    </source>
</evidence>
<organism evidence="6 7">
    <name type="scientific">Desulfobaculum xiamenense</name>
    <dbReference type="NCBI Taxonomy" id="995050"/>
    <lineage>
        <taxon>Bacteria</taxon>
        <taxon>Pseudomonadati</taxon>
        <taxon>Thermodesulfobacteriota</taxon>
        <taxon>Desulfovibrionia</taxon>
        <taxon>Desulfovibrionales</taxon>
        <taxon>Desulfovibrionaceae</taxon>
        <taxon>Desulfobaculum</taxon>
    </lineage>
</organism>
<gene>
    <name evidence="6" type="ORF">GGQ74_002622</name>
</gene>
<dbReference type="InterPro" id="IPR051012">
    <property type="entry name" value="CellSynth/LPSAsmb/PSIAsmb"/>
</dbReference>
<dbReference type="Gene3D" id="3.30.70.270">
    <property type="match status" value="1"/>
</dbReference>
<dbReference type="Gene3D" id="1.25.40.10">
    <property type="entry name" value="Tetratricopeptide repeat domain"/>
    <property type="match status" value="1"/>
</dbReference>
<name>A0A846QL74_9BACT</name>
<dbReference type="PANTHER" id="PTHR45586:SF1">
    <property type="entry name" value="LIPOPOLYSACCHARIDE ASSEMBLY PROTEIN B"/>
    <property type="match status" value="1"/>
</dbReference>
<feature type="region of interest" description="Disordered" evidence="4">
    <location>
        <begin position="1"/>
        <end position="22"/>
    </location>
</feature>
<dbReference type="InterPro" id="IPR019734">
    <property type="entry name" value="TPR_rpt"/>
</dbReference>
<feature type="repeat" description="TPR" evidence="3">
    <location>
        <begin position="651"/>
        <end position="684"/>
    </location>
</feature>
<dbReference type="Proteomes" id="UP000580856">
    <property type="component" value="Unassembled WGS sequence"/>
</dbReference>
<dbReference type="SUPFAM" id="SSF48452">
    <property type="entry name" value="TPR-like"/>
    <property type="match status" value="2"/>
</dbReference>
<sequence>MARAHTGQRNQPHPLELPPEARYAPDMSAHTSLLPDNGPALDRRDLISFEHLLQKEIAAFLPFTSYSLFFPRSLDGGGAWEGLRSGMAVHLPEEEKVFLPLVLDERMLGVFAARGVKIEDSPSLASSLAAMAGMCMQKLQLYKASITDPLTGLANAAHFLRTLGDEVSALRDCMVPGSGSCMRGDSSGPAGGFCVMHILLADMHRWQDRYGYAFGDRAIAAAASVVSKALPEDALAARLSDDSLAVLWPGAAADAGRKLANRLAARLETFTITDTVLDQELALSALVGVVHYPVDMTDRALHQPVREQAGALTAKATRAAQRALRGKALGFGQIVQEGGRVREVLPLNRLTINLGRNVGAAEGQRFLVWSDDHGGGPDTAPMCKGEVLLMEIRPDSALADIMHLSDPAWTIAAGDRLTLAPEAECARFARADDGPHRDMLTGQLLYADFQEAFASARDGLERFSLVLVRLPDQNGDDAQVRTEAHLRDVSATCASVFGPRAVGGRFSIGSVIWFLPDITGRKAASLCRAVRKRLERSIDTPPAFGVATFPYLTFSRADTLDNVRKALDYAQLLPAPSIALTDSVALNISADRMFAQGRLYDAIEEYKLSLLADRTNAVARNSLGICLARAGELSQAKRQFRTVFTNDPTDLFAHYNYGYACQKMKQYDDARDAYEQCLRLDPKHIFSHVRLGELLQREGRFDDARERYTRAAAIRGGEGLTRRYLARLALAQGRADEAREHLHQALIHDPKDAVSLHLMARLYLDNGEDPQVAESLARQSAALVPQQPAFWKELARALTAQGRTEEAHEALARAEAL</sequence>
<dbReference type="InterPro" id="IPR043128">
    <property type="entry name" value="Rev_trsase/Diguanyl_cyclase"/>
</dbReference>
<comment type="caution">
    <text evidence="6">The sequence shown here is derived from an EMBL/GenBank/DDBJ whole genome shotgun (WGS) entry which is preliminary data.</text>
</comment>
<dbReference type="InterPro" id="IPR029787">
    <property type="entry name" value="Nucleotide_cyclase"/>
</dbReference>
<evidence type="ECO:0000256" key="3">
    <source>
        <dbReference type="PROSITE-ProRule" id="PRU00339"/>
    </source>
</evidence>
<dbReference type="InterPro" id="IPR000160">
    <property type="entry name" value="GGDEF_dom"/>
</dbReference>
<keyword evidence="2 3" id="KW-0802">TPR repeat</keyword>
<dbReference type="PROSITE" id="PS50887">
    <property type="entry name" value="GGDEF"/>
    <property type="match status" value="1"/>
</dbReference>
<dbReference type="Pfam" id="PF13424">
    <property type="entry name" value="TPR_12"/>
    <property type="match status" value="1"/>
</dbReference>
<dbReference type="RefSeq" id="WP_167942024.1">
    <property type="nucleotide sequence ID" value="NZ_JAATJA010000003.1"/>
</dbReference>
<reference evidence="6 7" key="1">
    <citation type="submission" date="2020-03" db="EMBL/GenBank/DDBJ databases">
        <title>Genomic Encyclopedia of Type Strains, Phase IV (KMG-IV): sequencing the most valuable type-strain genomes for metagenomic binning, comparative biology and taxonomic classification.</title>
        <authorList>
            <person name="Goeker M."/>
        </authorList>
    </citation>
    <scope>NUCLEOTIDE SEQUENCE [LARGE SCALE GENOMIC DNA]</scope>
    <source>
        <strain evidence="6 7">DSM 24233</strain>
    </source>
</reference>
<evidence type="ECO:0000313" key="7">
    <source>
        <dbReference type="Proteomes" id="UP000580856"/>
    </source>
</evidence>
<dbReference type="SMART" id="SM00267">
    <property type="entry name" value="GGDEF"/>
    <property type="match status" value="1"/>
</dbReference>
<keyword evidence="1" id="KW-0677">Repeat</keyword>
<dbReference type="Pfam" id="PF00990">
    <property type="entry name" value="GGDEF"/>
    <property type="match status" value="1"/>
</dbReference>
<dbReference type="AlphaFoldDB" id="A0A846QL74"/>
<protein>
    <submittedName>
        <fullName evidence="6">Tetratricopeptide (TPR) repeat protein/GGDEF domain-containing protein</fullName>
    </submittedName>
</protein>
<feature type="domain" description="GGDEF" evidence="5">
    <location>
        <begin position="191"/>
        <end position="328"/>
    </location>
</feature>
<keyword evidence="7" id="KW-1185">Reference proteome</keyword>
<evidence type="ECO:0000256" key="2">
    <source>
        <dbReference type="ARBA" id="ARBA00022803"/>
    </source>
</evidence>
<dbReference type="PANTHER" id="PTHR45586">
    <property type="entry name" value="TPR REPEAT-CONTAINING PROTEIN PA4667"/>
    <property type="match status" value="1"/>
</dbReference>
<proteinExistence type="predicted"/>
<dbReference type="SUPFAM" id="SSF55073">
    <property type="entry name" value="Nucleotide cyclase"/>
    <property type="match status" value="1"/>
</dbReference>
<evidence type="ECO:0000313" key="6">
    <source>
        <dbReference type="EMBL" id="NJB68928.1"/>
    </source>
</evidence>
<evidence type="ECO:0000259" key="5">
    <source>
        <dbReference type="PROSITE" id="PS50887"/>
    </source>
</evidence>